<dbReference type="SUPFAM" id="SSF56954">
    <property type="entry name" value="Outer membrane efflux proteins (OEP)"/>
    <property type="match status" value="1"/>
</dbReference>
<dbReference type="InterPro" id="IPR010130">
    <property type="entry name" value="T1SS_OMP_TolC"/>
</dbReference>
<dbReference type="AlphaFoldDB" id="A0A7W9FPM1"/>
<proteinExistence type="inferred from homology"/>
<dbReference type="Proteomes" id="UP000523821">
    <property type="component" value="Unassembled WGS sequence"/>
</dbReference>
<protein>
    <submittedName>
        <fullName evidence="10">Outer membrane protein</fullName>
    </submittedName>
</protein>
<feature type="signal peptide" evidence="9">
    <location>
        <begin position="1"/>
        <end position="27"/>
    </location>
</feature>
<evidence type="ECO:0000256" key="5">
    <source>
        <dbReference type="ARBA" id="ARBA00022692"/>
    </source>
</evidence>
<dbReference type="PANTHER" id="PTHR30026">
    <property type="entry name" value="OUTER MEMBRANE PROTEIN TOLC"/>
    <property type="match status" value="1"/>
</dbReference>
<comment type="similarity">
    <text evidence="2">Belongs to the outer membrane factor (OMF) (TC 1.B.17) family.</text>
</comment>
<comment type="caution">
    <text evidence="10">The sequence shown here is derived from an EMBL/GenBank/DDBJ whole genome shotgun (WGS) entry which is preliminary data.</text>
</comment>
<comment type="subcellular location">
    <subcellularLocation>
        <location evidence="1">Cell outer membrane</location>
    </subcellularLocation>
</comment>
<dbReference type="RefSeq" id="WP_183858012.1">
    <property type="nucleotide sequence ID" value="NZ_JACHOO010000009.1"/>
</dbReference>
<keyword evidence="8" id="KW-0175">Coiled coil</keyword>
<evidence type="ECO:0000256" key="2">
    <source>
        <dbReference type="ARBA" id="ARBA00007613"/>
    </source>
</evidence>
<evidence type="ECO:0000256" key="3">
    <source>
        <dbReference type="ARBA" id="ARBA00022448"/>
    </source>
</evidence>
<dbReference type="NCBIfam" id="TIGR01844">
    <property type="entry name" value="type_I_sec_TolC"/>
    <property type="match status" value="1"/>
</dbReference>
<keyword evidence="4" id="KW-1134">Transmembrane beta strand</keyword>
<keyword evidence="3" id="KW-0813">Transport</keyword>
<evidence type="ECO:0000256" key="4">
    <source>
        <dbReference type="ARBA" id="ARBA00022452"/>
    </source>
</evidence>
<dbReference type="InterPro" id="IPR051906">
    <property type="entry name" value="TolC-like"/>
</dbReference>
<dbReference type="InterPro" id="IPR003423">
    <property type="entry name" value="OMP_efflux"/>
</dbReference>
<dbReference type="GO" id="GO:1990281">
    <property type="term" value="C:efflux pump complex"/>
    <property type="evidence" value="ECO:0007669"/>
    <property type="project" value="TreeGrafter"/>
</dbReference>
<name>A0A7W9FPM1_9HYPH</name>
<evidence type="ECO:0000256" key="7">
    <source>
        <dbReference type="ARBA" id="ARBA00023237"/>
    </source>
</evidence>
<dbReference type="GO" id="GO:0015288">
    <property type="term" value="F:porin activity"/>
    <property type="evidence" value="ECO:0007669"/>
    <property type="project" value="TreeGrafter"/>
</dbReference>
<keyword evidence="9" id="KW-0732">Signal</keyword>
<keyword evidence="6" id="KW-0472">Membrane</keyword>
<sequence>MFTSRRLAPLAAALLLGTALFSLPAGAETLSQALATAYASNPTLNAARASLRATDEGVPQALSGYRPTVTGSASYGLGFNRLRSSSTAGRTVDVDSSTASYSITVEQPIFRGFRTENGVKQAESAVLAARESLRSTEQDVLLDAVSAYADVIQAQAILTLRQQNIEFLREQVRAAQDRLNVGEGTRTDVAQTEARLASGQSDYNTAVSNLNSARATYVQIVGVQPRSLSAPRFNDKLLPKSVDSAVDTGLSRHPAILASGYNVDTASFNVKVIEGELLPTVGLQASVSHDNEYVGDTFNTSAQVLGVVNVPIYEGGATYSRVRQAKETLGQRRIELDSARDQVRAAVISNWGQLTAARAQIEAANSQVRAAQLALDGVIEERRVGQRTTLDVLNQQQEVLTARETLIVATRNSVVAAYSLLSATGGLTAEKLGLSVKTYEPREHYQAVRDKWIGLRTPDGR</sequence>
<evidence type="ECO:0000256" key="1">
    <source>
        <dbReference type="ARBA" id="ARBA00004442"/>
    </source>
</evidence>
<reference evidence="10 11" key="1">
    <citation type="submission" date="2020-08" db="EMBL/GenBank/DDBJ databases">
        <title>Genomic Encyclopedia of Type Strains, Phase IV (KMG-IV): sequencing the most valuable type-strain genomes for metagenomic binning, comparative biology and taxonomic classification.</title>
        <authorList>
            <person name="Goeker M."/>
        </authorList>
    </citation>
    <scope>NUCLEOTIDE SEQUENCE [LARGE SCALE GENOMIC DNA]</scope>
    <source>
        <strain evidence="10 11">DSM 16268</strain>
    </source>
</reference>
<evidence type="ECO:0000256" key="9">
    <source>
        <dbReference type="SAM" id="SignalP"/>
    </source>
</evidence>
<evidence type="ECO:0000256" key="8">
    <source>
        <dbReference type="SAM" id="Coils"/>
    </source>
</evidence>
<keyword evidence="11" id="KW-1185">Reference proteome</keyword>
<dbReference type="Gene3D" id="1.20.1600.10">
    <property type="entry name" value="Outer membrane efflux proteins (OEP)"/>
    <property type="match status" value="1"/>
</dbReference>
<dbReference type="EMBL" id="JACHOO010000009">
    <property type="protein sequence ID" value="MBB5754558.1"/>
    <property type="molecule type" value="Genomic_DNA"/>
</dbReference>
<dbReference type="Pfam" id="PF02321">
    <property type="entry name" value="OEP"/>
    <property type="match status" value="2"/>
</dbReference>
<feature type="coiled-coil region" evidence="8">
    <location>
        <begin position="119"/>
        <end position="178"/>
    </location>
</feature>
<evidence type="ECO:0000313" key="11">
    <source>
        <dbReference type="Proteomes" id="UP000523821"/>
    </source>
</evidence>
<evidence type="ECO:0000256" key="6">
    <source>
        <dbReference type="ARBA" id="ARBA00023136"/>
    </source>
</evidence>
<evidence type="ECO:0000313" key="10">
    <source>
        <dbReference type="EMBL" id="MBB5754558.1"/>
    </source>
</evidence>
<feature type="coiled-coil region" evidence="8">
    <location>
        <begin position="354"/>
        <end position="381"/>
    </location>
</feature>
<organism evidence="10 11">
    <name type="scientific">Prosthecomicrobium pneumaticum</name>
    <dbReference type="NCBI Taxonomy" id="81895"/>
    <lineage>
        <taxon>Bacteria</taxon>
        <taxon>Pseudomonadati</taxon>
        <taxon>Pseudomonadota</taxon>
        <taxon>Alphaproteobacteria</taxon>
        <taxon>Hyphomicrobiales</taxon>
        <taxon>Kaistiaceae</taxon>
        <taxon>Prosthecomicrobium</taxon>
    </lineage>
</organism>
<dbReference type="GO" id="GO:0015562">
    <property type="term" value="F:efflux transmembrane transporter activity"/>
    <property type="evidence" value="ECO:0007669"/>
    <property type="project" value="InterPro"/>
</dbReference>
<keyword evidence="5" id="KW-0812">Transmembrane</keyword>
<keyword evidence="7" id="KW-0998">Cell outer membrane</keyword>
<dbReference type="GO" id="GO:0009279">
    <property type="term" value="C:cell outer membrane"/>
    <property type="evidence" value="ECO:0007669"/>
    <property type="project" value="UniProtKB-SubCell"/>
</dbReference>
<accession>A0A7W9FPM1</accession>
<gene>
    <name evidence="10" type="ORF">GGQ63_003646</name>
</gene>
<dbReference type="PANTHER" id="PTHR30026:SF22">
    <property type="entry name" value="OUTER MEMBRANE EFFLUX PROTEIN"/>
    <property type="match status" value="1"/>
</dbReference>
<feature type="chain" id="PRO_5030836715" evidence="9">
    <location>
        <begin position="28"/>
        <end position="461"/>
    </location>
</feature>